<gene>
    <name evidence="3" type="ordered locus">Rru_A0997</name>
</gene>
<keyword evidence="2" id="KW-0535">Nitrogen fixation</keyword>
<dbReference type="KEGG" id="rru:Rru_A0997"/>
<evidence type="ECO:0000313" key="4">
    <source>
        <dbReference type="Proteomes" id="UP000001929"/>
    </source>
</evidence>
<dbReference type="HOGENOM" id="CLU_142102_1_0_5"/>
<comment type="similarity">
    <text evidence="1">Belongs to the NifZ family.</text>
</comment>
<dbReference type="EMBL" id="CP000230">
    <property type="protein sequence ID" value="ABC21798.1"/>
    <property type="molecule type" value="Genomic_DNA"/>
</dbReference>
<name>Q2RVP7_RHORT</name>
<evidence type="ECO:0000313" key="3">
    <source>
        <dbReference type="EMBL" id="ABC21798.1"/>
    </source>
</evidence>
<dbReference type="PhylomeDB" id="Q2RVP7"/>
<evidence type="ECO:0000256" key="2">
    <source>
        <dbReference type="ARBA" id="ARBA00023231"/>
    </source>
</evidence>
<organism evidence="3 4">
    <name type="scientific">Rhodospirillum rubrum (strain ATCC 11170 / ATH 1.1.1 / DSM 467 / LMG 4362 / NCIMB 8255 / S1)</name>
    <dbReference type="NCBI Taxonomy" id="269796"/>
    <lineage>
        <taxon>Bacteria</taxon>
        <taxon>Pseudomonadati</taxon>
        <taxon>Pseudomonadota</taxon>
        <taxon>Alphaproteobacteria</taxon>
        <taxon>Rhodospirillales</taxon>
        <taxon>Rhodospirillaceae</taxon>
        <taxon>Rhodospirillum</taxon>
    </lineage>
</organism>
<accession>Q2RVP7</accession>
<dbReference type="eggNOG" id="COG5554">
    <property type="taxonomic scope" value="Bacteria"/>
</dbReference>
<proteinExistence type="inferred from homology"/>
<dbReference type="EnsemblBacteria" id="ABC21798">
    <property type="protein sequence ID" value="ABC21798"/>
    <property type="gene ID" value="Rru_A0997"/>
</dbReference>
<dbReference type="STRING" id="269796.Rru_A0997"/>
<dbReference type="RefSeq" id="WP_011388752.1">
    <property type="nucleotide sequence ID" value="NC_007643.1"/>
</dbReference>
<sequence>MRDDAPPSATCDEDNELEDDPVFDYGTKVRARKHIKNDGTFPGAEIGEVIVRKGEVGYVHSIGTFLQRYYIYGIDFIESGKLVGMRLKELEPVEEQA</sequence>
<protein>
    <submittedName>
        <fullName evidence="3">NifZ</fullName>
    </submittedName>
</protein>
<dbReference type="AlphaFoldDB" id="Q2RVP7"/>
<evidence type="ECO:0000256" key="1">
    <source>
        <dbReference type="ARBA" id="ARBA00008027"/>
    </source>
</evidence>
<dbReference type="PATRIC" id="fig|269796.9.peg.1052"/>
<reference evidence="3 4" key="1">
    <citation type="journal article" date="2011" name="Stand. Genomic Sci.">
        <title>Complete genome sequence of Rhodospirillum rubrum type strain (S1).</title>
        <authorList>
            <person name="Munk A.C."/>
            <person name="Copeland A."/>
            <person name="Lucas S."/>
            <person name="Lapidus A."/>
            <person name="Del Rio T.G."/>
            <person name="Barry K."/>
            <person name="Detter J.C."/>
            <person name="Hammon N."/>
            <person name="Israni S."/>
            <person name="Pitluck S."/>
            <person name="Brettin T."/>
            <person name="Bruce D."/>
            <person name="Han C."/>
            <person name="Tapia R."/>
            <person name="Gilna P."/>
            <person name="Schmutz J."/>
            <person name="Larimer F."/>
            <person name="Land M."/>
            <person name="Kyrpides N.C."/>
            <person name="Mavromatis K."/>
            <person name="Richardson P."/>
            <person name="Rohde M."/>
            <person name="Goker M."/>
            <person name="Klenk H.P."/>
            <person name="Zhang Y."/>
            <person name="Roberts G.P."/>
            <person name="Reslewic S."/>
            <person name="Schwartz D.C."/>
        </authorList>
    </citation>
    <scope>NUCLEOTIDE SEQUENCE [LARGE SCALE GENOMIC DNA]</scope>
    <source>
        <strain evidence="4">ATCC 11170 / ATH 1.1.1 / DSM 467 / LMG 4362 / NCIMB 8255 / S1</strain>
    </source>
</reference>
<dbReference type="Proteomes" id="UP000001929">
    <property type="component" value="Chromosome"/>
</dbReference>
<dbReference type="DNASU" id="3833556"/>
<dbReference type="Pfam" id="PF04319">
    <property type="entry name" value="NifZ"/>
    <property type="match status" value="1"/>
</dbReference>
<dbReference type="GO" id="GO:0009399">
    <property type="term" value="P:nitrogen fixation"/>
    <property type="evidence" value="ECO:0007669"/>
    <property type="project" value="InterPro"/>
</dbReference>
<dbReference type="InterPro" id="IPR007415">
    <property type="entry name" value="Nitrogenase_MoFe_mat_NifZ"/>
</dbReference>
<keyword evidence="4" id="KW-1185">Reference proteome</keyword>